<accession>A0A2G9G4R5</accession>
<comment type="similarity">
    <text evidence="1 4">Belongs to the plant LTP family.</text>
</comment>
<dbReference type="OrthoDB" id="1890443at2759"/>
<dbReference type="Proteomes" id="UP000231279">
    <property type="component" value="Unassembled WGS sequence"/>
</dbReference>
<evidence type="ECO:0000256" key="1">
    <source>
        <dbReference type="ARBA" id="ARBA00009748"/>
    </source>
</evidence>
<dbReference type="Pfam" id="PF00234">
    <property type="entry name" value="Tryp_alpha_amyl"/>
    <property type="match status" value="1"/>
</dbReference>
<comment type="caution">
    <text evidence="7">The sequence shown here is derived from an EMBL/GenBank/DDBJ whole genome shotgun (WGS) entry which is preliminary data.</text>
</comment>
<feature type="chain" id="PRO_5013883447" description="Non-specific lipid-transfer protein" evidence="5">
    <location>
        <begin position="29"/>
        <end position="121"/>
    </location>
</feature>
<dbReference type="SMART" id="SM00499">
    <property type="entry name" value="AAI"/>
    <property type="match status" value="1"/>
</dbReference>
<comment type="function">
    <text evidence="4">Plant non-specific lipid-transfer proteins transfer phospholipids as well as galactolipids across membranes. May play a role in wax or cutin deposition in the cell walls of expanding epidermal cells and certain secretory tissues.</text>
</comment>
<evidence type="ECO:0000313" key="7">
    <source>
        <dbReference type="EMBL" id="PIN00306.1"/>
    </source>
</evidence>
<dbReference type="GO" id="GO:0008289">
    <property type="term" value="F:lipid binding"/>
    <property type="evidence" value="ECO:0007669"/>
    <property type="project" value="UniProtKB-KW"/>
</dbReference>
<reference evidence="8" key="1">
    <citation type="journal article" date="2018" name="Gigascience">
        <title>Genome assembly of the Pink Ipe (Handroanthus impetiginosus, Bignoniaceae), a highly valued, ecologically keystone Neotropical timber forest tree.</title>
        <authorList>
            <person name="Silva-Junior O.B."/>
            <person name="Grattapaglia D."/>
            <person name="Novaes E."/>
            <person name="Collevatti R.G."/>
        </authorList>
    </citation>
    <scope>NUCLEOTIDE SEQUENCE [LARGE SCALE GENOMIC DNA]</scope>
    <source>
        <strain evidence="8">cv. UFG-1</strain>
    </source>
</reference>
<dbReference type="STRING" id="429701.A0A2G9G4R5"/>
<keyword evidence="8" id="KW-1185">Reference proteome</keyword>
<dbReference type="GO" id="GO:0006869">
    <property type="term" value="P:lipid transport"/>
    <property type="evidence" value="ECO:0007669"/>
    <property type="project" value="InterPro"/>
</dbReference>
<sequence>MARMMKSIMSMVLIATVVVSAVAPLAEAAISCGTVVSYLNPCLPYMTDKGSLGGCCNGVKGLYEVAKTTPDKQSVCNCLKSLAGSYFDVNLDKVARLPSQCGVNIPYKISPSTDCAKYVNK</sequence>
<keyword evidence="3 4" id="KW-0446">Lipid-binding</keyword>
<dbReference type="CDD" id="cd01960">
    <property type="entry name" value="nsLTP1"/>
    <property type="match status" value="1"/>
</dbReference>
<dbReference type="Gene3D" id="1.10.110.10">
    <property type="entry name" value="Plant lipid-transfer and hydrophobic proteins"/>
    <property type="match status" value="1"/>
</dbReference>
<evidence type="ECO:0000313" key="8">
    <source>
        <dbReference type="Proteomes" id="UP000231279"/>
    </source>
</evidence>
<gene>
    <name evidence="7" type="ORF">CDL12_27191</name>
</gene>
<dbReference type="EMBL" id="NKXS01007047">
    <property type="protein sequence ID" value="PIN00306.1"/>
    <property type="molecule type" value="Genomic_DNA"/>
</dbReference>
<evidence type="ECO:0000259" key="6">
    <source>
        <dbReference type="SMART" id="SM00499"/>
    </source>
</evidence>
<keyword evidence="5" id="KW-0732">Signal</keyword>
<dbReference type="PANTHER" id="PTHR33076">
    <property type="entry name" value="NON-SPECIFIC LIPID-TRANSFER PROTEIN 2-RELATED"/>
    <property type="match status" value="1"/>
</dbReference>
<feature type="domain" description="Bifunctional inhibitor/plant lipid transfer protein/seed storage helical" evidence="6">
    <location>
        <begin position="32"/>
        <end position="115"/>
    </location>
</feature>
<organism evidence="7 8">
    <name type="scientific">Handroanthus impetiginosus</name>
    <dbReference type="NCBI Taxonomy" id="429701"/>
    <lineage>
        <taxon>Eukaryota</taxon>
        <taxon>Viridiplantae</taxon>
        <taxon>Streptophyta</taxon>
        <taxon>Embryophyta</taxon>
        <taxon>Tracheophyta</taxon>
        <taxon>Spermatophyta</taxon>
        <taxon>Magnoliopsida</taxon>
        <taxon>eudicotyledons</taxon>
        <taxon>Gunneridae</taxon>
        <taxon>Pentapetalae</taxon>
        <taxon>asterids</taxon>
        <taxon>lamiids</taxon>
        <taxon>Lamiales</taxon>
        <taxon>Bignoniaceae</taxon>
        <taxon>Crescentiina</taxon>
        <taxon>Tabebuia alliance</taxon>
        <taxon>Handroanthus</taxon>
    </lineage>
</organism>
<protein>
    <recommendedName>
        <fullName evidence="4">Non-specific lipid-transfer protein</fullName>
    </recommendedName>
</protein>
<feature type="signal peptide" evidence="5">
    <location>
        <begin position="1"/>
        <end position="28"/>
    </location>
</feature>
<evidence type="ECO:0000256" key="5">
    <source>
        <dbReference type="SAM" id="SignalP"/>
    </source>
</evidence>
<name>A0A2G9G4R5_9LAMI</name>
<dbReference type="InterPro" id="IPR036312">
    <property type="entry name" value="Bifun_inhib/LTP/seed_sf"/>
</dbReference>
<evidence type="ECO:0000256" key="3">
    <source>
        <dbReference type="ARBA" id="ARBA00023121"/>
    </source>
</evidence>
<dbReference type="SUPFAM" id="SSF47699">
    <property type="entry name" value="Bifunctional inhibitor/lipid-transfer protein/seed storage 2S albumin"/>
    <property type="match status" value="1"/>
</dbReference>
<evidence type="ECO:0000256" key="2">
    <source>
        <dbReference type="ARBA" id="ARBA00022448"/>
    </source>
</evidence>
<evidence type="ECO:0000256" key="4">
    <source>
        <dbReference type="RuleBase" id="RU000628"/>
    </source>
</evidence>
<dbReference type="InterPro" id="IPR000528">
    <property type="entry name" value="Plant_nsLTP"/>
</dbReference>
<dbReference type="PRINTS" id="PR00382">
    <property type="entry name" value="LIPIDTRNSFER"/>
</dbReference>
<dbReference type="InterPro" id="IPR016140">
    <property type="entry name" value="Bifunc_inhib/LTP/seed_store"/>
</dbReference>
<proteinExistence type="inferred from homology"/>
<dbReference type="AlphaFoldDB" id="A0A2G9G4R5"/>
<keyword evidence="2 4" id="KW-0813">Transport</keyword>